<dbReference type="NCBIfam" id="TIGR00696">
    <property type="entry name" value="wecG_tagA_cpsF"/>
    <property type="match status" value="1"/>
</dbReference>
<keyword evidence="1" id="KW-0328">Glycosyltransferase</keyword>
<evidence type="ECO:0000256" key="2">
    <source>
        <dbReference type="ARBA" id="ARBA00022679"/>
    </source>
</evidence>
<protein>
    <submittedName>
        <fullName evidence="3">WecB/TagA/CpsF family glycosyltransferase</fullName>
    </submittedName>
</protein>
<dbReference type="Pfam" id="PF03808">
    <property type="entry name" value="Glyco_tran_WecG"/>
    <property type="match status" value="1"/>
</dbReference>
<dbReference type="PANTHER" id="PTHR34136">
    <property type="match status" value="1"/>
</dbReference>
<comment type="caution">
    <text evidence="3">The sequence shown here is derived from an EMBL/GenBank/DDBJ whole genome shotgun (WGS) entry which is preliminary data.</text>
</comment>
<proteinExistence type="predicted"/>
<evidence type="ECO:0000256" key="1">
    <source>
        <dbReference type="ARBA" id="ARBA00022676"/>
    </source>
</evidence>
<dbReference type="PANTHER" id="PTHR34136:SF1">
    <property type="entry name" value="UDP-N-ACETYL-D-MANNOSAMINURONIC ACID TRANSFERASE"/>
    <property type="match status" value="1"/>
</dbReference>
<evidence type="ECO:0000313" key="3">
    <source>
        <dbReference type="EMBL" id="MFC7389053.1"/>
    </source>
</evidence>
<reference evidence="4" key="1">
    <citation type="journal article" date="2019" name="Int. J. Syst. Evol. Microbiol.">
        <title>The Global Catalogue of Microorganisms (GCM) 10K type strain sequencing project: providing services to taxonomists for standard genome sequencing and annotation.</title>
        <authorList>
            <consortium name="The Broad Institute Genomics Platform"/>
            <consortium name="The Broad Institute Genome Sequencing Center for Infectious Disease"/>
            <person name="Wu L."/>
            <person name="Ma J."/>
        </authorList>
    </citation>
    <scope>NUCLEOTIDE SEQUENCE [LARGE SCALE GENOMIC DNA]</scope>
    <source>
        <strain evidence="4">CCUG 55590</strain>
    </source>
</reference>
<dbReference type="Proteomes" id="UP001596439">
    <property type="component" value="Unassembled WGS sequence"/>
</dbReference>
<dbReference type="RefSeq" id="WP_214786746.1">
    <property type="nucleotide sequence ID" value="NZ_JANIEL010000072.1"/>
</dbReference>
<dbReference type="CDD" id="cd06533">
    <property type="entry name" value="Glyco_transf_WecG_TagA"/>
    <property type="match status" value="1"/>
</dbReference>
<evidence type="ECO:0000313" key="4">
    <source>
        <dbReference type="Proteomes" id="UP001596439"/>
    </source>
</evidence>
<organism evidence="3 4">
    <name type="scientific">Exiguobacterium aestuarii</name>
    <dbReference type="NCBI Taxonomy" id="273527"/>
    <lineage>
        <taxon>Bacteria</taxon>
        <taxon>Bacillati</taxon>
        <taxon>Bacillota</taxon>
        <taxon>Bacilli</taxon>
        <taxon>Bacillales</taxon>
        <taxon>Bacillales Family XII. Incertae Sedis</taxon>
        <taxon>Exiguobacterium</taxon>
    </lineage>
</organism>
<dbReference type="EMBL" id="JBHTCE010000001">
    <property type="protein sequence ID" value="MFC7389053.1"/>
    <property type="molecule type" value="Genomic_DNA"/>
</dbReference>
<dbReference type="InterPro" id="IPR004629">
    <property type="entry name" value="WecG_TagA_CpsF"/>
</dbReference>
<name>A0ABW2PHT8_9BACL</name>
<keyword evidence="2" id="KW-0808">Transferase</keyword>
<gene>
    <name evidence="3" type="ORF">ACFQO8_02780</name>
</gene>
<sequence length="242" mass="28247">MNFHESRVLDYTFLDASLDSWLQVMKRKLHDGEKAFIITANPEIVMQAERDPAYKRIVQKTKYLVPDGVGIQWASKRFHQPIRHVIPGIELTEQLLQEADQHGYRLLSYGAKPEVQERFYEVIRKRYPNIQWVGHIHGYIQDDEKQELMERCVKERPDLVLVGLGMPLQEQWIASVIDQVDKGIYIGVGGTFDVLSGQVKRAPKVFRVMKLEWVFRIMTHARGKKKLMDIGQFIFRVLKASK</sequence>
<accession>A0ABW2PHT8</accession>
<keyword evidence="4" id="KW-1185">Reference proteome</keyword>